<organism evidence="2">
    <name type="scientific">Stegastes partitus</name>
    <name type="common">bicolor damselfish</name>
    <dbReference type="NCBI Taxonomy" id="144197"/>
    <lineage>
        <taxon>Eukaryota</taxon>
        <taxon>Metazoa</taxon>
        <taxon>Chordata</taxon>
        <taxon>Craniata</taxon>
        <taxon>Vertebrata</taxon>
        <taxon>Euteleostomi</taxon>
        <taxon>Actinopterygii</taxon>
        <taxon>Neopterygii</taxon>
        <taxon>Teleostei</taxon>
        <taxon>Neoteleostei</taxon>
        <taxon>Acanthomorphata</taxon>
        <taxon>Ovalentaria</taxon>
        <taxon>Pomacentridae</taxon>
        <taxon>Stegastes</taxon>
    </lineage>
</organism>
<proteinExistence type="predicted"/>
<dbReference type="Ensembl" id="ENSSPAT00000018843.1">
    <property type="protein sequence ID" value="ENSSPAP00000018564.1"/>
    <property type="gene ID" value="ENSSPAG00000014014.1"/>
</dbReference>
<sequence length="89" mass="10180">MKVGTVMVKEGEDIIDMLVVLSDLKDILIAMLMGLYFVLNMDYLKQLLYTFKAIQKVLMNVGGGQCFSLVHVLRNRLLWETILLILVFS</sequence>
<keyword evidence="1" id="KW-1133">Transmembrane helix</keyword>
<name>A0A3B5ALB5_9TELE</name>
<accession>A0A3B5ALB5</accession>
<protein>
    <submittedName>
        <fullName evidence="2">Uncharacterized protein</fullName>
    </submittedName>
</protein>
<feature type="transmembrane region" description="Helical" evidence="1">
    <location>
        <begin position="27"/>
        <end position="44"/>
    </location>
</feature>
<dbReference type="AlphaFoldDB" id="A0A3B5ALB5"/>
<keyword evidence="1" id="KW-0472">Membrane</keyword>
<reference evidence="2" key="1">
    <citation type="submission" date="2023-09" db="UniProtKB">
        <authorList>
            <consortium name="Ensembl"/>
        </authorList>
    </citation>
    <scope>IDENTIFICATION</scope>
</reference>
<dbReference type="GeneTree" id="ENSGT00990000204094"/>
<evidence type="ECO:0000313" key="2">
    <source>
        <dbReference type="Ensembl" id="ENSSPAP00000018564.1"/>
    </source>
</evidence>
<evidence type="ECO:0000256" key="1">
    <source>
        <dbReference type="SAM" id="Phobius"/>
    </source>
</evidence>
<keyword evidence="1" id="KW-0812">Transmembrane</keyword>